<dbReference type="GO" id="GO:0005737">
    <property type="term" value="C:cytoplasm"/>
    <property type="evidence" value="ECO:0007669"/>
    <property type="project" value="UniProtKB-SubCell"/>
</dbReference>
<dbReference type="GO" id="GO:0060831">
    <property type="term" value="P:smoothened signaling pathway involved in dorsal/ventral neural tube patterning"/>
    <property type="evidence" value="ECO:0007669"/>
    <property type="project" value="Ensembl"/>
</dbReference>
<feature type="compositionally biased region" description="Acidic residues" evidence="13">
    <location>
        <begin position="486"/>
        <end position="499"/>
    </location>
</feature>
<evidence type="ECO:0000313" key="15">
    <source>
        <dbReference type="Ensembl" id="ENSSAUP00010006159.1"/>
    </source>
</evidence>
<dbReference type="InterPro" id="IPR057281">
    <property type="entry name" value="Zfn-C2H2_REST"/>
</dbReference>
<dbReference type="PANTHER" id="PTHR24403">
    <property type="entry name" value="ZINC FINGER PROTEIN"/>
    <property type="match status" value="1"/>
</dbReference>
<dbReference type="SUPFAM" id="SSF57667">
    <property type="entry name" value="beta-beta-alpha zinc fingers"/>
    <property type="match status" value="3"/>
</dbReference>
<dbReference type="Pfam" id="PF24540">
    <property type="entry name" value="zf-C2H2_REST"/>
    <property type="match status" value="1"/>
</dbReference>
<feature type="compositionally biased region" description="Low complexity" evidence="13">
    <location>
        <begin position="930"/>
        <end position="944"/>
    </location>
</feature>
<dbReference type="GO" id="GO:0014043">
    <property type="term" value="P:negative regulation of neuron maturation"/>
    <property type="evidence" value="ECO:0007669"/>
    <property type="project" value="Ensembl"/>
</dbReference>
<dbReference type="GO" id="GO:0021785">
    <property type="term" value="P:branchiomotor neuron axon guidance"/>
    <property type="evidence" value="ECO:0007669"/>
    <property type="project" value="Ensembl"/>
</dbReference>
<dbReference type="SMART" id="SM00355">
    <property type="entry name" value="ZnF_C2H2"/>
    <property type="match status" value="9"/>
</dbReference>
<keyword evidence="10" id="KW-0804">Transcription</keyword>
<feature type="compositionally biased region" description="Basic and acidic residues" evidence="13">
    <location>
        <begin position="121"/>
        <end position="131"/>
    </location>
</feature>
<evidence type="ECO:0000256" key="1">
    <source>
        <dbReference type="ARBA" id="ARBA00004123"/>
    </source>
</evidence>
<dbReference type="FunFam" id="3.30.160.60:FF:000662">
    <property type="entry name" value="RE1-silencing transcription factor A"/>
    <property type="match status" value="1"/>
</dbReference>
<evidence type="ECO:0000256" key="12">
    <source>
        <dbReference type="PROSITE-ProRule" id="PRU00042"/>
    </source>
</evidence>
<dbReference type="GeneTree" id="ENSGT00940000155341"/>
<organism evidence="15 16">
    <name type="scientific">Sparus aurata</name>
    <name type="common">Gilthead sea bream</name>
    <dbReference type="NCBI Taxonomy" id="8175"/>
    <lineage>
        <taxon>Eukaryota</taxon>
        <taxon>Metazoa</taxon>
        <taxon>Chordata</taxon>
        <taxon>Craniata</taxon>
        <taxon>Vertebrata</taxon>
        <taxon>Euteleostomi</taxon>
        <taxon>Actinopterygii</taxon>
        <taxon>Neopterygii</taxon>
        <taxon>Teleostei</taxon>
        <taxon>Neoteleostei</taxon>
        <taxon>Acanthomorphata</taxon>
        <taxon>Eupercaria</taxon>
        <taxon>Spariformes</taxon>
        <taxon>Sparidae</taxon>
        <taxon>Sparus</taxon>
    </lineage>
</organism>
<dbReference type="GO" id="GO:0008270">
    <property type="term" value="F:zinc ion binding"/>
    <property type="evidence" value="ECO:0007669"/>
    <property type="project" value="UniProtKB-KW"/>
</dbReference>
<dbReference type="InterPro" id="IPR013087">
    <property type="entry name" value="Znf_C2H2_type"/>
</dbReference>
<feature type="compositionally biased region" description="Polar residues" evidence="13">
    <location>
        <begin position="826"/>
        <end position="856"/>
    </location>
</feature>
<dbReference type="GO" id="GO:0021610">
    <property type="term" value="P:facial nerve morphogenesis"/>
    <property type="evidence" value="ECO:0007669"/>
    <property type="project" value="Ensembl"/>
</dbReference>
<feature type="compositionally biased region" description="Polar residues" evidence="13">
    <location>
        <begin position="472"/>
        <end position="485"/>
    </location>
</feature>
<dbReference type="FunFam" id="3.30.160.60:FF:000805">
    <property type="entry name" value="RE1-silencing transcription factor B"/>
    <property type="match status" value="1"/>
</dbReference>
<dbReference type="Ensembl" id="ENSSAUT00010006627.1">
    <property type="protein sequence ID" value="ENSSAUP00010006159.1"/>
    <property type="gene ID" value="ENSSAUG00010003125.1"/>
</dbReference>
<dbReference type="GO" id="GO:0042551">
    <property type="term" value="P:neuron maturation"/>
    <property type="evidence" value="ECO:0007669"/>
    <property type="project" value="Ensembl"/>
</dbReference>
<sequence length="1012" mass="110994">MAAQTVFSVGMFPVGVTLMEDAQSLSDMPGNTLPAPQLVMLANVAAVTAGEGGGGGGEGSAADEKEMMELKTVGCNYSDSEDDSIIRYSYDNQNQREFCIIEYPESPAPNINAVVAGNNAEETKDRAEDLSRCTQPRPPATAKSPEQGVKRKDVPPVSEAAVAAAAIERAKKKKKTFHCKPCHFQAENEQEFVQHLSTHSISKMMVVNRVEGRSKTMTKEGDTPESPALPGGEAEGGGDTMGTAGDIKGLIRCERCGYNTNRYDHYIAHLKHHSKEGDDHRVFKCTLCPYTTVSQYHWRKHLRNHFPSKLHTCSQCSYFSDRKSNYIQHIRTHTGVRPFQCLYCDYSSSQKTHLTRHMRTHSGERPFKCESCNYLAANQHEVTRHARQVHNGPKPLSCPYCEYKTADRSNFKKHVELHLNPRQFLCPLCKYAASKKCNLQYHIKSRHSGCNVNMDISKVKLRIKKTGPGAAEQNSTASKLDNSSSVEEDFDMDDGDEGVDSNPINLSIRKSSRPCSAEPVQSEAPDKVQKKANITSEKEKAPKVKDKLEPEIKVTTRQKKMEKVNERRLEKEAVKEPQTETTAVNTHSKAKRRVKRLPADKTTVQNQTNKTDAGKVQIQKSDQQRPEMGREGKPVKEKDLQKNDSSGKENKSFSKPRRSVSKKSEKTEHVKEALQKPDSPEKSQKEKVVKEKAAKRKAVEALDLSKRSSSETPSKTRRLKTTAAEKTVAEVAKKINDATQAPNKTNGTSVKQKKTRNTSKKQQATSLQQPVDQTKDKKEASALEGSTLEGSALKGSAPEGSASRGSALEGSTPGGSAPGGTAQLDDPTQTTSPDPQLTGNSPAQENASTQTASTEPGETLVKPPEKMEASPTCISGEDTPLPAELPAEGHPTPTFVKPTSPPPLVLPGQRNKPADPEDDEGIHSSHEGGSDISDSASEGSDDSGLNGNGTGSGKMANDPETPTDEIPTPTELKGHMCIFCDRNFPLEVEYRRHLNRHLVNVYYMHNTAKGQK</sequence>
<keyword evidence="16" id="KW-1185">Reference proteome</keyword>
<keyword evidence="4" id="KW-0678">Repressor</keyword>
<name>A0A671TVV9_SPAAU</name>
<dbReference type="CTD" id="5978"/>
<dbReference type="GO" id="GO:0097475">
    <property type="term" value="P:motor neuron migration"/>
    <property type="evidence" value="ECO:0007669"/>
    <property type="project" value="Ensembl"/>
</dbReference>
<evidence type="ECO:0000256" key="10">
    <source>
        <dbReference type="ARBA" id="ARBA00023163"/>
    </source>
</evidence>
<feature type="domain" description="C2H2-type" evidence="14">
    <location>
        <begin position="251"/>
        <end position="278"/>
    </location>
</feature>
<dbReference type="GO" id="GO:0005634">
    <property type="term" value="C:nucleus"/>
    <property type="evidence" value="ECO:0007669"/>
    <property type="project" value="UniProtKB-SubCell"/>
</dbReference>
<dbReference type="PANTHER" id="PTHR24403:SF102">
    <property type="entry name" value="RE1-SILENCING TRANSCRIPTION FACTOR"/>
    <property type="match status" value="1"/>
</dbReference>
<dbReference type="FunFam" id="3.30.160.60:FF:002804">
    <property type="entry name" value="RE1-silencing transcription factor"/>
    <property type="match status" value="1"/>
</dbReference>
<keyword evidence="7 12" id="KW-0863">Zinc-finger</keyword>
<dbReference type="Gene3D" id="3.30.160.60">
    <property type="entry name" value="Classic Zinc Finger"/>
    <property type="match status" value="5"/>
</dbReference>
<evidence type="ECO:0000256" key="6">
    <source>
        <dbReference type="ARBA" id="ARBA00022737"/>
    </source>
</evidence>
<feature type="domain" description="C2H2-type" evidence="14">
    <location>
        <begin position="367"/>
        <end position="395"/>
    </location>
</feature>
<feature type="region of interest" description="Disordered" evidence="13">
    <location>
        <begin position="120"/>
        <end position="156"/>
    </location>
</feature>
<dbReference type="PROSITE" id="PS00028">
    <property type="entry name" value="ZINC_FINGER_C2H2_1"/>
    <property type="match status" value="1"/>
</dbReference>
<keyword evidence="6" id="KW-0677">Repeat</keyword>
<dbReference type="InParanoid" id="A0A671TVV9"/>
<dbReference type="OrthoDB" id="427030at2759"/>
<dbReference type="Pfam" id="PF13909">
    <property type="entry name" value="zf-H2C2_5"/>
    <property type="match status" value="1"/>
</dbReference>
<dbReference type="GeneID" id="115568947"/>
<evidence type="ECO:0000256" key="9">
    <source>
        <dbReference type="ARBA" id="ARBA00023015"/>
    </source>
</evidence>
<dbReference type="Proteomes" id="UP000472265">
    <property type="component" value="Chromosome 18"/>
</dbReference>
<evidence type="ECO:0000259" key="14">
    <source>
        <dbReference type="PROSITE" id="PS50157"/>
    </source>
</evidence>
<keyword evidence="5" id="KW-0479">Metal-binding</keyword>
<evidence type="ECO:0000256" key="4">
    <source>
        <dbReference type="ARBA" id="ARBA00022491"/>
    </source>
</evidence>
<dbReference type="RefSeq" id="XP_030252581.1">
    <property type="nucleotide sequence ID" value="XM_030396721.1"/>
</dbReference>
<feature type="compositionally biased region" description="Basic and acidic residues" evidence="13">
    <location>
        <begin position="536"/>
        <end position="578"/>
    </location>
</feature>
<keyword evidence="9" id="KW-0805">Transcription regulation</keyword>
<reference evidence="15" key="2">
    <citation type="submission" date="2025-08" db="UniProtKB">
        <authorList>
            <consortium name="Ensembl"/>
        </authorList>
    </citation>
    <scope>IDENTIFICATION</scope>
</reference>
<dbReference type="FunCoup" id="A0A671TVV9">
    <property type="interactions" value="1285"/>
</dbReference>
<dbReference type="InterPro" id="IPR036236">
    <property type="entry name" value="Znf_C2H2_sf"/>
</dbReference>
<feature type="compositionally biased region" description="Basic and acidic residues" evidence="13">
    <location>
        <begin position="727"/>
        <end position="736"/>
    </location>
</feature>
<reference evidence="15" key="1">
    <citation type="submission" date="2021-04" db="EMBL/GenBank/DDBJ databases">
        <authorList>
            <consortium name="Wellcome Sanger Institute Data Sharing"/>
        </authorList>
    </citation>
    <scope>NUCLEOTIDE SEQUENCE [LARGE SCALE GENOMIC DNA]</scope>
</reference>
<evidence type="ECO:0000256" key="8">
    <source>
        <dbReference type="ARBA" id="ARBA00022833"/>
    </source>
</evidence>
<feature type="compositionally biased region" description="Polar residues" evidence="13">
    <location>
        <begin position="602"/>
        <end position="611"/>
    </location>
</feature>
<feature type="compositionally biased region" description="Basic and acidic residues" evidence="13">
    <location>
        <begin position="213"/>
        <end position="222"/>
    </location>
</feature>
<dbReference type="GO" id="GO:0010629">
    <property type="term" value="P:negative regulation of gene expression"/>
    <property type="evidence" value="ECO:0007669"/>
    <property type="project" value="Ensembl"/>
</dbReference>
<feature type="domain" description="C2H2-type" evidence="14">
    <location>
        <begin position="424"/>
        <end position="452"/>
    </location>
</feature>
<feature type="domain" description="C2H2-type" evidence="14">
    <location>
        <begin position="339"/>
        <end position="366"/>
    </location>
</feature>
<dbReference type="FunFam" id="3.30.160.60:FF:000395">
    <property type="entry name" value="zinc finger protein 513"/>
    <property type="match status" value="1"/>
</dbReference>
<evidence type="ECO:0000256" key="2">
    <source>
        <dbReference type="ARBA" id="ARBA00004496"/>
    </source>
</evidence>
<keyword evidence="8" id="KW-0862">Zinc</keyword>
<dbReference type="FunFam" id="3.30.160.60:FF:000952">
    <property type="entry name" value="RE1-silencing transcription factor B"/>
    <property type="match status" value="1"/>
</dbReference>
<feature type="compositionally biased region" description="Basic and acidic residues" evidence="13">
    <location>
        <begin position="622"/>
        <end position="652"/>
    </location>
</feature>
<dbReference type="GO" id="GO:0045944">
    <property type="term" value="P:positive regulation of transcription by RNA polymerase II"/>
    <property type="evidence" value="ECO:0007669"/>
    <property type="project" value="TreeGrafter"/>
</dbReference>
<feature type="region of interest" description="Disordered" evidence="13">
    <location>
        <begin position="466"/>
        <end position="971"/>
    </location>
</feature>
<dbReference type="GO" id="GO:0045879">
    <property type="term" value="P:negative regulation of smoothened signaling pathway"/>
    <property type="evidence" value="ECO:0007669"/>
    <property type="project" value="Ensembl"/>
</dbReference>
<dbReference type="GO" id="GO:0007626">
    <property type="term" value="P:locomotory behavior"/>
    <property type="evidence" value="ECO:0007669"/>
    <property type="project" value="Ensembl"/>
</dbReference>
<evidence type="ECO:0000256" key="13">
    <source>
        <dbReference type="SAM" id="MobiDB-lite"/>
    </source>
</evidence>
<dbReference type="GO" id="GO:0021754">
    <property type="term" value="P:facial nucleus development"/>
    <property type="evidence" value="ECO:0007669"/>
    <property type="project" value="Ensembl"/>
</dbReference>
<proteinExistence type="predicted"/>
<dbReference type="PROSITE" id="PS50157">
    <property type="entry name" value="ZINC_FINGER_C2H2_2"/>
    <property type="match status" value="5"/>
</dbReference>
<protein>
    <submittedName>
        <fullName evidence="15">RE1-silencing transcription factor</fullName>
    </submittedName>
</protein>
<keyword evidence="11" id="KW-0539">Nucleus</keyword>
<gene>
    <name evidence="15" type="primary">rest</name>
</gene>
<comment type="subcellular location">
    <subcellularLocation>
        <location evidence="2">Cytoplasm</location>
    </subcellularLocation>
    <subcellularLocation>
        <location evidence="1">Nucleus</location>
    </subcellularLocation>
</comment>
<feature type="compositionally biased region" description="Polar residues" evidence="13">
    <location>
        <begin position="737"/>
        <end position="750"/>
    </location>
</feature>
<feature type="compositionally biased region" description="Polar residues" evidence="13">
    <location>
        <begin position="760"/>
        <end position="772"/>
    </location>
</feature>
<evidence type="ECO:0000256" key="11">
    <source>
        <dbReference type="ARBA" id="ARBA00023242"/>
    </source>
</evidence>
<accession>A0A671TVV9</accession>
<evidence type="ECO:0000256" key="5">
    <source>
        <dbReference type="ARBA" id="ARBA00022723"/>
    </source>
</evidence>
<dbReference type="InterPro" id="IPR050688">
    <property type="entry name" value="Zinc_finger/UBP_domain"/>
</dbReference>
<keyword evidence="3" id="KW-0963">Cytoplasm</keyword>
<evidence type="ECO:0000313" key="16">
    <source>
        <dbReference type="Proteomes" id="UP000472265"/>
    </source>
</evidence>
<feature type="compositionally biased region" description="Basic and acidic residues" evidence="13">
    <location>
        <begin position="662"/>
        <end position="709"/>
    </location>
</feature>
<feature type="compositionally biased region" description="Low complexity" evidence="13">
    <location>
        <begin position="958"/>
        <end position="971"/>
    </location>
</feature>
<dbReference type="OMA" id="HKSNGAI"/>
<feature type="region of interest" description="Disordered" evidence="13">
    <location>
        <begin position="213"/>
        <end position="241"/>
    </location>
</feature>
<reference evidence="15" key="3">
    <citation type="submission" date="2025-09" db="UniProtKB">
        <authorList>
            <consortium name="Ensembl"/>
        </authorList>
    </citation>
    <scope>IDENTIFICATION</scope>
</reference>
<feature type="domain" description="C2H2-type" evidence="14">
    <location>
        <begin position="311"/>
        <end position="338"/>
    </location>
</feature>
<evidence type="ECO:0000256" key="3">
    <source>
        <dbReference type="ARBA" id="ARBA00022490"/>
    </source>
</evidence>
<dbReference type="AlphaFoldDB" id="A0A671TVV9"/>
<evidence type="ECO:0000256" key="7">
    <source>
        <dbReference type="ARBA" id="ARBA00022771"/>
    </source>
</evidence>